<evidence type="ECO:0000256" key="2">
    <source>
        <dbReference type="ARBA" id="ARBA00004141"/>
    </source>
</evidence>
<evidence type="ECO:0000256" key="6">
    <source>
        <dbReference type="ARBA" id="ARBA00022723"/>
    </source>
</evidence>
<dbReference type="Proteomes" id="UP001454036">
    <property type="component" value="Unassembled WGS sequence"/>
</dbReference>
<dbReference type="EMBL" id="BAABME010010384">
    <property type="protein sequence ID" value="GAA0178145.1"/>
    <property type="molecule type" value="Genomic_DNA"/>
</dbReference>
<name>A0AAV3RKD9_LITER</name>
<dbReference type="EC" id="7.2.1.3" evidence="11"/>
<comment type="cofactor">
    <cofactor evidence="1">
        <name>heme b</name>
        <dbReference type="ChEBI" id="CHEBI:60344"/>
    </cofactor>
</comment>
<dbReference type="PROSITE" id="PS50939">
    <property type="entry name" value="CYTOCHROME_B561"/>
    <property type="match status" value="1"/>
</dbReference>
<keyword evidence="9" id="KW-0408">Iron</keyword>
<evidence type="ECO:0000259" key="14">
    <source>
        <dbReference type="PROSITE" id="PS50939"/>
    </source>
</evidence>
<dbReference type="InterPro" id="IPR006593">
    <property type="entry name" value="Cyt_b561/ferric_Rdtase_TM"/>
</dbReference>
<evidence type="ECO:0000256" key="12">
    <source>
        <dbReference type="ARBA" id="ARBA00051575"/>
    </source>
</evidence>
<feature type="transmembrane region" description="Helical" evidence="13">
    <location>
        <begin position="12"/>
        <end position="35"/>
    </location>
</feature>
<accession>A0AAV3RKD9</accession>
<protein>
    <recommendedName>
        <fullName evidence="11">ascorbate ferrireductase (transmembrane)</fullName>
        <ecNumber evidence="11">7.2.1.3</ecNumber>
    </recommendedName>
</protein>
<evidence type="ECO:0000256" key="9">
    <source>
        <dbReference type="ARBA" id="ARBA00023004"/>
    </source>
</evidence>
<evidence type="ECO:0000256" key="1">
    <source>
        <dbReference type="ARBA" id="ARBA00001970"/>
    </source>
</evidence>
<evidence type="ECO:0000256" key="3">
    <source>
        <dbReference type="ARBA" id="ARBA00022448"/>
    </source>
</evidence>
<keyword evidence="4" id="KW-0349">Heme</keyword>
<keyword evidence="10 13" id="KW-0472">Membrane</keyword>
<feature type="transmembrane region" description="Helical" evidence="13">
    <location>
        <begin position="198"/>
        <end position="219"/>
    </location>
</feature>
<keyword evidence="7" id="KW-0249">Electron transport</keyword>
<feature type="transmembrane region" description="Helical" evidence="13">
    <location>
        <begin position="87"/>
        <end position="108"/>
    </location>
</feature>
<keyword evidence="5 13" id="KW-0812">Transmembrane</keyword>
<dbReference type="Pfam" id="PF03188">
    <property type="entry name" value="Cytochrom_B561"/>
    <property type="match status" value="1"/>
</dbReference>
<evidence type="ECO:0000256" key="4">
    <source>
        <dbReference type="ARBA" id="ARBA00022617"/>
    </source>
</evidence>
<sequence>MAGKVRAEVQVSAGPVIMFAHLLAIVLTILVFVWVFHFREGLAFRSKNKFKIFNIHPLLMVVGFVLMVGEALMAYKTVPAVKQRQKFVHMLLNLIALITGILGIYAVFKYHIEADIPDLYSLHSWIGISTICLFVIQWLLAFFTFMYPKAEHSKRARFAPWHVLFGILIFFMAIISAITGLVEKFIFLNLGRSQEGLVVNFTGLLLLLFGVSVLLTLLFHKY</sequence>
<dbReference type="PANTHER" id="PTHR10106">
    <property type="entry name" value="CYTOCHROME B561-RELATED"/>
    <property type="match status" value="1"/>
</dbReference>
<evidence type="ECO:0000313" key="15">
    <source>
        <dbReference type="EMBL" id="GAA0178145.1"/>
    </source>
</evidence>
<evidence type="ECO:0000313" key="16">
    <source>
        <dbReference type="Proteomes" id="UP001454036"/>
    </source>
</evidence>
<gene>
    <name evidence="15" type="ORF">LIER_29798</name>
</gene>
<comment type="subcellular location">
    <subcellularLocation>
        <location evidence="2">Membrane</location>
        <topology evidence="2">Multi-pass membrane protein</topology>
    </subcellularLocation>
</comment>
<dbReference type="InterPro" id="IPR043205">
    <property type="entry name" value="CYB561/CYBRD1-like"/>
</dbReference>
<dbReference type="GO" id="GO:0016020">
    <property type="term" value="C:membrane"/>
    <property type="evidence" value="ECO:0007669"/>
    <property type="project" value="UniProtKB-SubCell"/>
</dbReference>
<proteinExistence type="predicted"/>
<dbReference type="PANTHER" id="PTHR10106:SF43">
    <property type="entry name" value="CYTOCHROME B561 FAMILY PROTEIN, EXPRESSED"/>
    <property type="match status" value="1"/>
</dbReference>
<organism evidence="15 16">
    <name type="scientific">Lithospermum erythrorhizon</name>
    <name type="common">Purple gromwell</name>
    <name type="synonym">Lithospermum officinale var. erythrorhizon</name>
    <dbReference type="NCBI Taxonomy" id="34254"/>
    <lineage>
        <taxon>Eukaryota</taxon>
        <taxon>Viridiplantae</taxon>
        <taxon>Streptophyta</taxon>
        <taxon>Embryophyta</taxon>
        <taxon>Tracheophyta</taxon>
        <taxon>Spermatophyta</taxon>
        <taxon>Magnoliopsida</taxon>
        <taxon>eudicotyledons</taxon>
        <taxon>Gunneridae</taxon>
        <taxon>Pentapetalae</taxon>
        <taxon>asterids</taxon>
        <taxon>lamiids</taxon>
        <taxon>Boraginales</taxon>
        <taxon>Boraginaceae</taxon>
        <taxon>Boraginoideae</taxon>
        <taxon>Lithospermeae</taxon>
        <taxon>Lithospermum</taxon>
    </lineage>
</organism>
<dbReference type="Gene3D" id="1.20.120.1770">
    <property type="match status" value="1"/>
</dbReference>
<dbReference type="FunFam" id="1.20.120.1770:FF:000001">
    <property type="entry name" value="Cytochrome b reductase 1"/>
    <property type="match status" value="1"/>
</dbReference>
<evidence type="ECO:0000256" key="8">
    <source>
        <dbReference type="ARBA" id="ARBA00022989"/>
    </source>
</evidence>
<dbReference type="AlphaFoldDB" id="A0AAV3RKD9"/>
<evidence type="ECO:0000256" key="7">
    <source>
        <dbReference type="ARBA" id="ARBA00022982"/>
    </source>
</evidence>
<evidence type="ECO:0000256" key="10">
    <source>
        <dbReference type="ARBA" id="ARBA00023136"/>
    </source>
</evidence>
<comment type="catalytic activity">
    <reaction evidence="12">
        <text>Fe(3+)(out) + L-ascorbate(in) = monodehydro-L-ascorbate radical(in) + Fe(2+)(out) + H(+)</text>
        <dbReference type="Rhea" id="RHEA:30403"/>
        <dbReference type="ChEBI" id="CHEBI:15378"/>
        <dbReference type="ChEBI" id="CHEBI:29033"/>
        <dbReference type="ChEBI" id="CHEBI:29034"/>
        <dbReference type="ChEBI" id="CHEBI:38290"/>
        <dbReference type="ChEBI" id="CHEBI:59513"/>
        <dbReference type="EC" id="7.2.1.3"/>
    </reaction>
</comment>
<feature type="domain" description="Cytochrome b561" evidence="14">
    <location>
        <begin position="19"/>
        <end position="218"/>
    </location>
</feature>
<feature type="transmembrane region" description="Helical" evidence="13">
    <location>
        <begin position="120"/>
        <end position="146"/>
    </location>
</feature>
<reference evidence="15 16" key="1">
    <citation type="submission" date="2024-01" db="EMBL/GenBank/DDBJ databases">
        <title>The complete chloroplast genome sequence of Lithospermum erythrorhizon: insights into the phylogenetic relationship among Boraginaceae species and the maternal lineages of purple gromwells.</title>
        <authorList>
            <person name="Okada T."/>
            <person name="Watanabe K."/>
        </authorList>
    </citation>
    <scope>NUCLEOTIDE SEQUENCE [LARGE SCALE GENOMIC DNA]</scope>
</reference>
<keyword evidence="6" id="KW-0479">Metal-binding</keyword>
<feature type="transmembrane region" description="Helical" evidence="13">
    <location>
        <begin position="55"/>
        <end position="75"/>
    </location>
</feature>
<dbReference type="GO" id="GO:0046872">
    <property type="term" value="F:metal ion binding"/>
    <property type="evidence" value="ECO:0007669"/>
    <property type="project" value="UniProtKB-KW"/>
</dbReference>
<keyword evidence="8 13" id="KW-1133">Transmembrane helix</keyword>
<dbReference type="SMART" id="SM00665">
    <property type="entry name" value="B561"/>
    <property type="match status" value="1"/>
</dbReference>
<keyword evidence="3" id="KW-0813">Transport</keyword>
<evidence type="ECO:0000256" key="11">
    <source>
        <dbReference type="ARBA" id="ARBA00024225"/>
    </source>
</evidence>
<comment type="caution">
    <text evidence="15">The sequence shown here is derived from an EMBL/GenBank/DDBJ whole genome shotgun (WGS) entry which is preliminary data.</text>
</comment>
<keyword evidence="16" id="KW-1185">Reference proteome</keyword>
<evidence type="ECO:0000256" key="13">
    <source>
        <dbReference type="SAM" id="Phobius"/>
    </source>
</evidence>
<feature type="transmembrane region" description="Helical" evidence="13">
    <location>
        <begin position="158"/>
        <end position="178"/>
    </location>
</feature>
<dbReference type="GO" id="GO:0140571">
    <property type="term" value="F:transmembrane ascorbate ferrireductase activity"/>
    <property type="evidence" value="ECO:0007669"/>
    <property type="project" value="UniProtKB-EC"/>
</dbReference>
<evidence type="ECO:0000256" key="5">
    <source>
        <dbReference type="ARBA" id="ARBA00022692"/>
    </source>
</evidence>
<dbReference type="CDD" id="cd08766">
    <property type="entry name" value="Cyt_b561_ACYB-1_like"/>
    <property type="match status" value="1"/>
</dbReference>